<dbReference type="AlphaFoldDB" id="A0A9L0RAL4"/>
<reference evidence="1" key="3">
    <citation type="submission" date="2025-09" db="UniProtKB">
        <authorList>
            <consortium name="Ensembl"/>
        </authorList>
    </citation>
    <scope>IDENTIFICATION</scope>
    <source>
        <strain evidence="1">Thoroughbred</strain>
    </source>
</reference>
<reference evidence="1" key="2">
    <citation type="submission" date="2025-08" db="UniProtKB">
        <authorList>
            <consortium name="Ensembl"/>
        </authorList>
    </citation>
    <scope>IDENTIFICATION</scope>
    <source>
        <strain evidence="1">Thoroughbred</strain>
    </source>
</reference>
<protein>
    <submittedName>
        <fullName evidence="1">Uncharacterized protein</fullName>
    </submittedName>
</protein>
<accession>A0A9L0RAL4</accession>
<keyword evidence="2" id="KW-1185">Reference proteome</keyword>
<name>A0A9L0RAL4_HORSE</name>
<dbReference type="GeneTree" id="ENSGT00940000161441"/>
<reference evidence="1 2" key="1">
    <citation type="journal article" date="2009" name="Science">
        <title>Genome sequence, comparative analysis, and population genetics of the domestic horse.</title>
        <authorList>
            <consortium name="Broad Institute Genome Sequencing Platform"/>
            <consortium name="Broad Institute Whole Genome Assembly Team"/>
            <person name="Wade C.M."/>
            <person name="Giulotto E."/>
            <person name="Sigurdsson S."/>
            <person name="Zoli M."/>
            <person name="Gnerre S."/>
            <person name="Imsland F."/>
            <person name="Lear T.L."/>
            <person name="Adelson D.L."/>
            <person name="Bailey E."/>
            <person name="Bellone R.R."/>
            <person name="Bloecker H."/>
            <person name="Distl O."/>
            <person name="Edgar R.C."/>
            <person name="Garber M."/>
            <person name="Leeb T."/>
            <person name="Mauceli E."/>
            <person name="MacLeod J.N."/>
            <person name="Penedo M.C.T."/>
            <person name="Raison J.M."/>
            <person name="Sharpe T."/>
            <person name="Vogel J."/>
            <person name="Andersson L."/>
            <person name="Antczak D.F."/>
            <person name="Biagi T."/>
            <person name="Binns M.M."/>
            <person name="Chowdhary B.P."/>
            <person name="Coleman S.J."/>
            <person name="Della Valle G."/>
            <person name="Fryc S."/>
            <person name="Guerin G."/>
            <person name="Hasegawa T."/>
            <person name="Hill E.W."/>
            <person name="Jurka J."/>
            <person name="Kiialainen A."/>
            <person name="Lindgren G."/>
            <person name="Liu J."/>
            <person name="Magnani E."/>
            <person name="Mickelson J.R."/>
            <person name="Murray J."/>
            <person name="Nergadze S.G."/>
            <person name="Onofrio R."/>
            <person name="Pedroni S."/>
            <person name="Piras M.F."/>
            <person name="Raudsepp T."/>
            <person name="Rocchi M."/>
            <person name="Roeed K.H."/>
            <person name="Ryder O.A."/>
            <person name="Searle S."/>
            <person name="Skow L."/>
            <person name="Swinburne J.E."/>
            <person name="Syvaenen A.C."/>
            <person name="Tozaki T."/>
            <person name="Valberg S.J."/>
            <person name="Vaudin M."/>
            <person name="White J.R."/>
            <person name="Zody M.C."/>
            <person name="Lander E.S."/>
            <person name="Lindblad-Toh K."/>
        </authorList>
    </citation>
    <scope>NUCLEOTIDE SEQUENCE [LARGE SCALE GENOMIC DNA]</scope>
    <source>
        <strain evidence="1 2">Thoroughbred</strain>
    </source>
</reference>
<sequence length="160" mass="18259">MWRWSLALVGRLKDRERKAESTAVGEDSGMELLGFCWRSASERPSLSRLCRDSSYYQAVSELTLLTQQRIESFQYHNDFIYSLIHHGRHFLQAFQVAHDHTEVPVSQDDFSSPGGFSQQPLWSGLVQLNSCLECALDFTHQEAFKAMCYTRNSGSSLKSS</sequence>
<proteinExistence type="predicted"/>
<dbReference type="Proteomes" id="UP000002281">
    <property type="component" value="Chromosome 2"/>
</dbReference>
<evidence type="ECO:0000313" key="2">
    <source>
        <dbReference type="Proteomes" id="UP000002281"/>
    </source>
</evidence>
<dbReference type="Ensembl" id="ENSECAT00000121259.1">
    <property type="protein sequence ID" value="ENSECAP00000061042.1"/>
    <property type="gene ID" value="ENSECAG00000048848.1"/>
</dbReference>
<organism evidence="1 2">
    <name type="scientific">Equus caballus</name>
    <name type="common">Horse</name>
    <dbReference type="NCBI Taxonomy" id="9796"/>
    <lineage>
        <taxon>Eukaryota</taxon>
        <taxon>Metazoa</taxon>
        <taxon>Chordata</taxon>
        <taxon>Craniata</taxon>
        <taxon>Vertebrata</taxon>
        <taxon>Euteleostomi</taxon>
        <taxon>Mammalia</taxon>
        <taxon>Eutheria</taxon>
        <taxon>Laurasiatheria</taxon>
        <taxon>Perissodactyla</taxon>
        <taxon>Equidae</taxon>
        <taxon>Equus</taxon>
    </lineage>
</organism>
<evidence type="ECO:0000313" key="1">
    <source>
        <dbReference type="Ensembl" id="ENSECAP00000061042.1"/>
    </source>
</evidence>